<evidence type="ECO:0000313" key="12">
    <source>
        <dbReference type="EMBL" id="CAE6504732.1"/>
    </source>
</evidence>
<evidence type="ECO:0000259" key="11">
    <source>
        <dbReference type="PROSITE" id="PS51762"/>
    </source>
</evidence>
<feature type="transmembrane region" description="Helical" evidence="10">
    <location>
        <begin position="108"/>
        <end position="132"/>
    </location>
</feature>
<dbReference type="InterPro" id="IPR000757">
    <property type="entry name" value="Beta-glucanase-like"/>
</dbReference>
<feature type="region of interest" description="Disordered" evidence="9">
    <location>
        <begin position="1"/>
        <end position="50"/>
    </location>
</feature>
<evidence type="ECO:0000313" key="13">
    <source>
        <dbReference type="Proteomes" id="UP000663853"/>
    </source>
</evidence>
<keyword evidence="4" id="KW-0735">Signal-anchor</keyword>
<evidence type="ECO:0000256" key="7">
    <source>
        <dbReference type="ARBA" id="ARBA00023180"/>
    </source>
</evidence>
<dbReference type="GO" id="GO:0015926">
    <property type="term" value="F:glucosidase activity"/>
    <property type="evidence" value="ECO:0007669"/>
    <property type="project" value="TreeGrafter"/>
</dbReference>
<evidence type="ECO:0000256" key="4">
    <source>
        <dbReference type="ARBA" id="ARBA00022968"/>
    </source>
</evidence>
<evidence type="ECO:0000256" key="6">
    <source>
        <dbReference type="ARBA" id="ARBA00023136"/>
    </source>
</evidence>
<dbReference type="GO" id="GO:0006078">
    <property type="term" value="P:(1-&gt;6)-beta-D-glucan biosynthetic process"/>
    <property type="evidence" value="ECO:0007669"/>
    <property type="project" value="TreeGrafter"/>
</dbReference>
<evidence type="ECO:0000256" key="5">
    <source>
        <dbReference type="ARBA" id="ARBA00022989"/>
    </source>
</evidence>
<dbReference type="PROSITE" id="PS51762">
    <property type="entry name" value="GH16_2"/>
    <property type="match status" value="1"/>
</dbReference>
<gene>
    <name evidence="12" type="ORF">RDB_LOCUS117717</name>
</gene>
<name>A0A8H3HE49_9AGAM</name>
<keyword evidence="5 10" id="KW-1133">Transmembrane helix</keyword>
<dbReference type="AlphaFoldDB" id="A0A8H3HE49"/>
<feature type="region of interest" description="Disordered" evidence="9">
    <location>
        <begin position="361"/>
        <end position="385"/>
    </location>
</feature>
<keyword evidence="3 10" id="KW-0812">Transmembrane</keyword>
<dbReference type="SUPFAM" id="SSF49899">
    <property type="entry name" value="Concanavalin A-like lectins/glucanases"/>
    <property type="match status" value="1"/>
</dbReference>
<dbReference type="PANTHER" id="PTHR31361">
    <property type="entry name" value="BETA-GLUCAN SYNTHESIS-ASSOCIATED PROTEIN KRE6-RELATED"/>
    <property type="match status" value="1"/>
</dbReference>
<evidence type="ECO:0000256" key="2">
    <source>
        <dbReference type="ARBA" id="ARBA00010962"/>
    </source>
</evidence>
<keyword evidence="7" id="KW-0325">Glycoprotein</keyword>
<comment type="subcellular location">
    <subcellularLocation>
        <location evidence="1">Membrane</location>
        <topology evidence="1">Single-pass type II membrane protein</topology>
    </subcellularLocation>
</comment>
<evidence type="ECO:0000256" key="3">
    <source>
        <dbReference type="ARBA" id="ARBA00022692"/>
    </source>
</evidence>
<organism evidence="12 13">
    <name type="scientific">Rhizoctonia solani</name>
    <dbReference type="NCBI Taxonomy" id="456999"/>
    <lineage>
        <taxon>Eukaryota</taxon>
        <taxon>Fungi</taxon>
        <taxon>Dikarya</taxon>
        <taxon>Basidiomycota</taxon>
        <taxon>Agaricomycotina</taxon>
        <taxon>Agaricomycetes</taxon>
        <taxon>Cantharellales</taxon>
        <taxon>Ceratobasidiaceae</taxon>
        <taxon>Rhizoctonia</taxon>
    </lineage>
</organism>
<evidence type="ECO:0000256" key="8">
    <source>
        <dbReference type="ARBA" id="ARBA00023316"/>
    </source>
</evidence>
<sequence length="606" mass="66864">MATNLSINPPNWAHFPAREPIEPLITRPPPTELSRSKAPPGSGGTLSGSQVEVSQPHFSTAYGLGPDPARWGIKRAINNEPESDDCLHNPDPVRDRKRDRHVSPSMRGLLNVGCLVILLVGIILLFAGYPIIAYLTNAPMSTLGGCVVFSYNLYQHAYRFARPNVGLIDRDTPKSAYTRTSHVDGTTYDLIFSDEFNVEGRSFYPGDDPYWEAVDEHYWVTNNIEWYDPGQVKTLNGSLHIELVKKNYHDMNFTGGMLSTWNKFCFTEGYVEASISLPGTSNIYGLWPAFWIMGNLGRAGYVAPALNLFSIASSTCDVGTLANQTDPVTNLPIAARTSGPSYTNGELSYLGGQRLSACTCTSESDGTDGRQMTHPGPKKPDGSYVGRGAPEIDIIEAMVDATTLIGHVSQSGQWAPFNAGYQWDNETNLIIYDREKAIFNTFIGNERQQTTSALATTNQQCYTGGGGCFQIYGAEYKTGEDGYIQWVTDDAPVFLVKAAGLGPDPLTQIGPRPIPVEPMYVILNLGMSYNFGPIDLEHLVFPAYMLVDYVRVYQPSGKQSIGCNPKDYPTSDYINTYIEAYTNPNLTTWVDDYKQTIPKNRLVDQC</sequence>
<reference evidence="12" key="1">
    <citation type="submission" date="2021-01" db="EMBL/GenBank/DDBJ databases">
        <authorList>
            <person name="Kaushik A."/>
        </authorList>
    </citation>
    <scope>NUCLEOTIDE SEQUENCE</scope>
    <source>
        <strain evidence="12">AG6-10EEA</strain>
    </source>
</reference>
<evidence type="ECO:0000256" key="1">
    <source>
        <dbReference type="ARBA" id="ARBA00004606"/>
    </source>
</evidence>
<dbReference type="InterPro" id="IPR013320">
    <property type="entry name" value="ConA-like_dom_sf"/>
</dbReference>
<dbReference type="Gene3D" id="2.60.120.200">
    <property type="match status" value="2"/>
</dbReference>
<feature type="domain" description="GH16" evidence="11">
    <location>
        <begin position="181"/>
        <end position="558"/>
    </location>
</feature>
<protein>
    <recommendedName>
        <fullName evidence="11">GH16 domain-containing protein</fullName>
    </recommendedName>
</protein>
<dbReference type="PANTHER" id="PTHR31361:SF1">
    <property type="entry name" value="BETA-GLUCAN SYNTHESIS-ASSOCIATED PROTEIN KRE6-RELATED"/>
    <property type="match status" value="1"/>
</dbReference>
<comment type="similarity">
    <text evidence="2">Belongs to the SKN1/KRE6 family.</text>
</comment>
<dbReference type="Proteomes" id="UP000663853">
    <property type="component" value="Unassembled WGS sequence"/>
</dbReference>
<keyword evidence="8" id="KW-0961">Cell wall biogenesis/degradation</keyword>
<evidence type="ECO:0000256" key="9">
    <source>
        <dbReference type="SAM" id="MobiDB-lite"/>
    </source>
</evidence>
<dbReference type="GO" id="GO:0005789">
    <property type="term" value="C:endoplasmic reticulum membrane"/>
    <property type="evidence" value="ECO:0007669"/>
    <property type="project" value="TreeGrafter"/>
</dbReference>
<dbReference type="Pfam" id="PF03935">
    <property type="entry name" value="SKN1_KRE6_Sbg1"/>
    <property type="match status" value="1"/>
</dbReference>
<proteinExistence type="inferred from homology"/>
<evidence type="ECO:0000256" key="10">
    <source>
        <dbReference type="SAM" id="Phobius"/>
    </source>
</evidence>
<dbReference type="FunFam" id="2.60.120.200:FF:000259">
    <property type="entry name" value="Chromosome 9, whole genome shotgun sequence"/>
    <property type="match status" value="1"/>
</dbReference>
<dbReference type="GO" id="GO:0005886">
    <property type="term" value="C:plasma membrane"/>
    <property type="evidence" value="ECO:0007669"/>
    <property type="project" value="TreeGrafter"/>
</dbReference>
<dbReference type="EMBL" id="CAJMXA010003585">
    <property type="protein sequence ID" value="CAE6504732.1"/>
    <property type="molecule type" value="Genomic_DNA"/>
</dbReference>
<dbReference type="InterPro" id="IPR005629">
    <property type="entry name" value="Skn1/Kre6/Sbg1"/>
</dbReference>
<comment type="caution">
    <text evidence="12">The sequence shown here is derived from an EMBL/GenBank/DDBJ whole genome shotgun (WGS) entry which is preliminary data.</text>
</comment>
<dbReference type="GO" id="GO:0031505">
    <property type="term" value="P:fungal-type cell wall organization"/>
    <property type="evidence" value="ECO:0007669"/>
    <property type="project" value="TreeGrafter"/>
</dbReference>
<accession>A0A8H3HE49</accession>
<keyword evidence="6 10" id="KW-0472">Membrane</keyword>